<protein>
    <submittedName>
        <fullName evidence="2">Uncharacterized protein</fullName>
    </submittedName>
</protein>
<gene>
    <name evidence="2" type="ORF">D6201_00930</name>
</gene>
<dbReference type="OrthoDB" id="199095at2"/>
<keyword evidence="3" id="KW-1185">Reference proteome</keyword>
<sequence>MLDNNYVQGSSFCFRREALLFPSWFDTVHAGDQGIFLLVSQHGAIRFDPRVMSGYRIHANSISCGPRSKQRRAREFLVDRDVFARFEGIPGPIEAQRIAVHAKLADEPVKAGEANPAIAFHAKRARDYALRKLFDTGMLSRVDERLVALNERALTHPPEHATEVREPGPSGLGRRRRVRR</sequence>
<name>A0A419RQP2_9SPHN</name>
<reference evidence="2 3" key="1">
    <citation type="journal article" date="2017" name="Int. J. Syst. Evol. Microbiol.">
        <title>Erythrobacter aquimixticola sp. nov., isolated from the junction between the ocean and a freshwater spring.</title>
        <authorList>
            <person name="Park S."/>
            <person name="Jung Y.T."/>
            <person name="Choi S.J."/>
            <person name="Yoon J.H."/>
        </authorList>
    </citation>
    <scope>NUCLEOTIDE SEQUENCE [LARGE SCALE GENOMIC DNA]</scope>
    <source>
        <strain evidence="2 3">JSSK-14</strain>
    </source>
</reference>
<dbReference type="Proteomes" id="UP000285232">
    <property type="component" value="Unassembled WGS sequence"/>
</dbReference>
<proteinExistence type="predicted"/>
<comment type="caution">
    <text evidence="2">The sequence shown here is derived from an EMBL/GenBank/DDBJ whole genome shotgun (WGS) entry which is preliminary data.</text>
</comment>
<dbReference type="InterPro" id="IPR029044">
    <property type="entry name" value="Nucleotide-diphossugar_trans"/>
</dbReference>
<feature type="region of interest" description="Disordered" evidence="1">
    <location>
        <begin position="153"/>
        <end position="180"/>
    </location>
</feature>
<dbReference type="AlphaFoldDB" id="A0A419RQP2"/>
<accession>A0A419RQP2</accession>
<dbReference type="RefSeq" id="WP_120047003.1">
    <property type="nucleotide sequence ID" value="NZ_RAHX01000001.1"/>
</dbReference>
<evidence type="ECO:0000256" key="1">
    <source>
        <dbReference type="SAM" id="MobiDB-lite"/>
    </source>
</evidence>
<evidence type="ECO:0000313" key="2">
    <source>
        <dbReference type="EMBL" id="RJY08113.1"/>
    </source>
</evidence>
<organism evidence="2 3">
    <name type="scientific">Aurantiacibacter aquimixticola</name>
    <dbReference type="NCBI Taxonomy" id="1958945"/>
    <lineage>
        <taxon>Bacteria</taxon>
        <taxon>Pseudomonadati</taxon>
        <taxon>Pseudomonadota</taxon>
        <taxon>Alphaproteobacteria</taxon>
        <taxon>Sphingomonadales</taxon>
        <taxon>Erythrobacteraceae</taxon>
        <taxon>Aurantiacibacter</taxon>
    </lineage>
</organism>
<dbReference type="SUPFAM" id="SSF53448">
    <property type="entry name" value="Nucleotide-diphospho-sugar transferases"/>
    <property type="match status" value="1"/>
</dbReference>
<evidence type="ECO:0000313" key="3">
    <source>
        <dbReference type="Proteomes" id="UP000285232"/>
    </source>
</evidence>
<dbReference type="EMBL" id="RAHX01000001">
    <property type="protein sequence ID" value="RJY08113.1"/>
    <property type="molecule type" value="Genomic_DNA"/>
</dbReference>
<feature type="compositionally biased region" description="Basic and acidic residues" evidence="1">
    <location>
        <begin position="153"/>
        <end position="166"/>
    </location>
</feature>